<gene>
    <name evidence="4" type="ORF">ACFPT7_02905</name>
</gene>
<feature type="domain" description="EAL" evidence="3">
    <location>
        <begin position="1"/>
        <end position="251"/>
    </location>
</feature>
<dbReference type="InterPro" id="IPR035919">
    <property type="entry name" value="EAL_sf"/>
</dbReference>
<sequence>MQISQQDVHQALERGEFVPHFQPIIRLRTGQLYGFEMLARWAHPELGLIFPGDFIEQAERDGWISELTYQLLRKGLKEIAPLPGEPTLSVNISPPQLHGTSFVDQVHEAAAEANFPLNRLILEITESALAEDIVSVSKTVQSLKIAGCRLALDDFGTGYSSLLHLQSLPFDELKVDRSFVSSMTQKHDSRQIVAAVVGLGQSLSLTTVAEGVETEEQAEILLWLGCELGQGWLYGKPVPAEQLDEMMKRRQPHASNAILNGMTGRQSATALEIPPMQRFAQLRAIYDGAPVGLAFLDREMRYLSINRRLAAINGSPMEEHLGRTVAEMIPEFFPTVRPLIERALAGEVVAGVELTKPTQNPKELRTILLSYEPAFDESGEVIGVSVVLLDITPIKRAEEAQRESEAHFRHMIELIPQIPWIIDPEGRALDVSQRWLELTGVNDDQWRGFAWLDSLHPDDRQPTIDAMHRSFQSGEPIDIYYRVRRSKDHPWQLLRSRGSARRDDNGEIMCWYGSLEIIGESDAGKK</sequence>
<dbReference type="InterPro" id="IPR013655">
    <property type="entry name" value="PAS_fold_3"/>
</dbReference>
<dbReference type="InterPro" id="IPR000014">
    <property type="entry name" value="PAS"/>
</dbReference>
<dbReference type="Proteomes" id="UP001596091">
    <property type="component" value="Unassembled WGS sequence"/>
</dbReference>
<evidence type="ECO:0000313" key="5">
    <source>
        <dbReference type="Proteomes" id="UP001596091"/>
    </source>
</evidence>
<dbReference type="RefSeq" id="WP_263334127.1">
    <property type="nucleotide sequence ID" value="NZ_JAGSYH010000002.1"/>
</dbReference>
<keyword evidence="5" id="KW-1185">Reference proteome</keyword>
<feature type="domain" description="PAS" evidence="1">
    <location>
        <begin position="404"/>
        <end position="474"/>
    </location>
</feature>
<reference evidence="5" key="1">
    <citation type="journal article" date="2019" name="Int. J. Syst. Evol. Microbiol.">
        <title>The Global Catalogue of Microorganisms (GCM) 10K type strain sequencing project: providing services to taxonomists for standard genome sequencing and annotation.</title>
        <authorList>
            <consortium name="The Broad Institute Genomics Platform"/>
            <consortium name="The Broad Institute Genome Sequencing Center for Infectious Disease"/>
            <person name="Wu L."/>
            <person name="Ma J."/>
        </authorList>
    </citation>
    <scope>NUCLEOTIDE SEQUENCE [LARGE SCALE GENOMIC DNA]</scope>
    <source>
        <strain evidence="5">JCM 4087</strain>
    </source>
</reference>
<dbReference type="PANTHER" id="PTHR44757:SF4">
    <property type="entry name" value="DIGUANYLATE CYCLASE DGCE-RELATED"/>
    <property type="match status" value="1"/>
</dbReference>
<dbReference type="Pfam" id="PF08448">
    <property type="entry name" value="PAS_4"/>
    <property type="match status" value="1"/>
</dbReference>
<dbReference type="PROSITE" id="PS50883">
    <property type="entry name" value="EAL"/>
    <property type="match status" value="1"/>
</dbReference>
<dbReference type="PROSITE" id="PS50112">
    <property type="entry name" value="PAS"/>
    <property type="match status" value="2"/>
</dbReference>
<dbReference type="Pfam" id="PF00563">
    <property type="entry name" value="EAL"/>
    <property type="match status" value="1"/>
</dbReference>
<proteinExistence type="predicted"/>
<evidence type="ECO:0000259" key="3">
    <source>
        <dbReference type="PROSITE" id="PS50883"/>
    </source>
</evidence>
<dbReference type="InterPro" id="IPR035965">
    <property type="entry name" value="PAS-like_dom_sf"/>
</dbReference>
<comment type="caution">
    <text evidence="4">The sequence shown here is derived from an EMBL/GenBank/DDBJ whole genome shotgun (WGS) entry which is preliminary data.</text>
</comment>
<evidence type="ECO:0000259" key="2">
    <source>
        <dbReference type="PROSITE" id="PS50113"/>
    </source>
</evidence>
<dbReference type="PROSITE" id="PS50113">
    <property type="entry name" value="PAC"/>
    <property type="match status" value="1"/>
</dbReference>
<dbReference type="SUPFAM" id="SSF55785">
    <property type="entry name" value="PYP-like sensor domain (PAS domain)"/>
    <property type="match status" value="2"/>
</dbReference>
<dbReference type="Pfam" id="PF08447">
    <property type="entry name" value="PAS_3"/>
    <property type="match status" value="1"/>
</dbReference>
<dbReference type="Gene3D" id="3.20.20.450">
    <property type="entry name" value="EAL domain"/>
    <property type="match status" value="1"/>
</dbReference>
<accession>A0ABW1EA85</accession>
<feature type="domain" description="PAS" evidence="1">
    <location>
        <begin position="278"/>
        <end position="347"/>
    </location>
</feature>
<evidence type="ECO:0000259" key="1">
    <source>
        <dbReference type="PROSITE" id="PS50112"/>
    </source>
</evidence>
<dbReference type="SMART" id="SM00091">
    <property type="entry name" value="PAS"/>
    <property type="match status" value="2"/>
</dbReference>
<dbReference type="InterPro" id="IPR052155">
    <property type="entry name" value="Biofilm_reg_signaling"/>
</dbReference>
<evidence type="ECO:0000313" key="4">
    <source>
        <dbReference type="EMBL" id="MFC5861236.1"/>
    </source>
</evidence>
<feature type="domain" description="PAC" evidence="2">
    <location>
        <begin position="350"/>
        <end position="403"/>
    </location>
</feature>
<dbReference type="NCBIfam" id="TIGR00229">
    <property type="entry name" value="sensory_box"/>
    <property type="match status" value="2"/>
</dbReference>
<dbReference type="InterPro" id="IPR013656">
    <property type="entry name" value="PAS_4"/>
</dbReference>
<name>A0ABW1EA85_9BACT</name>
<dbReference type="InterPro" id="IPR000700">
    <property type="entry name" value="PAS-assoc_C"/>
</dbReference>
<organism evidence="4 5">
    <name type="scientific">Acidicapsa dinghuensis</name>
    <dbReference type="NCBI Taxonomy" id="2218256"/>
    <lineage>
        <taxon>Bacteria</taxon>
        <taxon>Pseudomonadati</taxon>
        <taxon>Acidobacteriota</taxon>
        <taxon>Terriglobia</taxon>
        <taxon>Terriglobales</taxon>
        <taxon>Acidobacteriaceae</taxon>
        <taxon>Acidicapsa</taxon>
    </lineage>
</organism>
<dbReference type="SUPFAM" id="SSF141868">
    <property type="entry name" value="EAL domain-like"/>
    <property type="match status" value="1"/>
</dbReference>
<protein>
    <submittedName>
        <fullName evidence="4">EAL domain-containing protein</fullName>
    </submittedName>
</protein>
<dbReference type="SMART" id="SM00052">
    <property type="entry name" value="EAL"/>
    <property type="match status" value="1"/>
</dbReference>
<dbReference type="EMBL" id="JBHSPH010000001">
    <property type="protein sequence ID" value="MFC5861236.1"/>
    <property type="molecule type" value="Genomic_DNA"/>
</dbReference>
<dbReference type="Gene3D" id="3.30.450.20">
    <property type="entry name" value="PAS domain"/>
    <property type="match status" value="2"/>
</dbReference>
<dbReference type="CDD" id="cd01948">
    <property type="entry name" value="EAL"/>
    <property type="match status" value="1"/>
</dbReference>
<dbReference type="CDD" id="cd00130">
    <property type="entry name" value="PAS"/>
    <property type="match status" value="1"/>
</dbReference>
<dbReference type="InterPro" id="IPR001633">
    <property type="entry name" value="EAL_dom"/>
</dbReference>
<dbReference type="PANTHER" id="PTHR44757">
    <property type="entry name" value="DIGUANYLATE CYCLASE DGCP"/>
    <property type="match status" value="1"/>
</dbReference>